<gene>
    <name evidence="1" type="ORF">Ami103574_10890</name>
</gene>
<dbReference type="EMBL" id="CP048649">
    <property type="protein sequence ID" value="QIB69795.1"/>
    <property type="molecule type" value="Genomic_DNA"/>
</dbReference>
<keyword evidence="1" id="KW-0813">Transport</keyword>
<organism evidence="1 2">
    <name type="scientific">Aminipila butyrica</name>
    <dbReference type="NCBI Taxonomy" id="433296"/>
    <lineage>
        <taxon>Bacteria</taxon>
        <taxon>Bacillati</taxon>
        <taxon>Bacillota</taxon>
        <taxon>Clostridia</taxon>
        <taxon>Peptostreptococcales</taxon>
        <taxon>Anaerovoracaceae</taxon>
        <taxon>Aminipila</taxon>
    </lineage>
</organism>
<keyword evidence="1" id="KW-0407">Ion channel</keyword>
<accession>A0A858BXI6</accession>
<evidence type="ECO:0000313" key="2">
    <source>
        <dbReference type="Proteomes" id="UP000466848"/>
    </source>
</evidence>
<dbReference type="Proteomes" id="UP000466848">
    <property type="component" value="Chromosome"/>
</dbReference>
<dbReference type="KEGG" id="abut:Ami103574_10890"/>
<dbReference type="RefSeq" id="WP_163067035.1">
    <property type="nucleotide sequence ID" value="NZ_CP048649.1"/>
</dbReference>
<reference evidence="1 2" key="1">
    <citation type="submission" date="2020-02" db="EMBL/GenBank/DDBJ databases">
        <authorList>
            <person name="Kim Y.B."/>
            <person name="Roh S.W."/>
        </authorList>
    </citation>
    <scope>NUCLEOTIDE SEQUENCE [LARGE SCALE GENOMIC DNA]</scope>
    <source>
        <strain evidence="1 2">DSM 103574</strain>
    </source>
</reference>
<keyword evidence="1" id="KW-0406">Ion transport</keyword>
<keyword evidence="2" id="KW-1185">Reference proteome</keyword>
<sequence>MKQIIILVAFIALGIFISVQIDKFYDPVETGIDASVKVMEEVAPSKK</sequence>
<proteinExistence type="predicted"/>
<name>A0A858BXI6_9FIRM</name>
<protein>
    <submittedName>
        <fullName evidence="1">Amiloride-sensitive sodium channel family protein</fullName>
    </submittedName>
</protein>
<dbReference type="GO" id="GO:0034220">
    <property type="term" value="P:monoatomic ion transmembrane transport"/>
    <property type="evidence" value="ECO:0007669"/>
    <property type="project" value="UniProtKB-KW"/>
</dbReference>
<dbReference type="AlphaFoldDB" id="A0A858BXI6"/>
<evidence type="ECO:0000313" key="1">
    <source>
        <dbReference type="EMBL" id="QIB69795.1"/>
    </source>
</evidence>